<dbReference type="Proteomes" id="UP000534388">
    <property type="component" value="Unassembled WGS sequence"/>
</dbReference>
<dbReference type="Pfam" id="PF13439">
    <property type="entry name" value="Glyco_transf_4"/>
    <property type="match status" value="1"/>
</dbReference>
<dbReference type="PANTHER" id="PTHR45947">
    <property type="entry name" value="SULFOQUINOVOSYL TRANSFERASE SQD2"/>
    <property type="match status" value="1"/>
</dbReference>
<evidence type="ECO:0000313" key="2">
    <source>
        <dbReference type="EMBL" id="MBA5637140.1"/>
    </source>
</evidence>
<accession>A0A7W2IBH2</accession>
<dbReference type="PANTHER" id="PTHR45947:SF3">
    <property type="entry name" value="SULFOQUINOVOSYL TRANSFERASE SQD2"/>
    <property type="match status" value="1"/>
</dbReference>
<evidence type="ECO:0000259" key="1">
    <source>
        <dbReference type="Pfam" id="PF13439"/>
    </source>
</evidence>
<keyword evidence="2" id="KW-0808">Transferase</keyword>
<dbReference type="SUPFAM" id="SSF53756">
    <property type="entry name" value="UDP-Glycosyltransferase/glycogen phosphorylase"/>
    <property type="match status" value="1"/>
</dbReference>
<feature type="domain" description="Glycosyltransferase subfamily 4-like N-terminal" evidence="1">
    <location>
        <begin position="27"/>
        <end position="201"/>
    </location>
</feature>
<gene>
    <name evidence="2" type="ORF">H3H37_08735</name>
</gene>
<comment type="caution">
    <text evidence="2">The sequence shown here is derived from an EMBL/GenBank/DDBJ whole genome shotgun (WGS) entry which is preliminary data.</text>
</comment>
<dbReference type="GO" id="GO:0016757">
    <property type="term" value="F:glycosyltransferase activity"/>
    <property type="evidence" value="ECO:0007669"/>
    <property type="project" value="UniProtKB-ARBA"/>
</dbReference>
<dbReference type="Gene3D" id="3.40.50.2000">
    <property type="entry name" value="Glycogen Phosphorylase B"/>
    <property type="match status" value="2"/>
</dbReference>
<dbReference type="CDD" id="cd03801">
    <property type="entry name" value="GT4_PimA-like"/>
    <property type="match status" value="1"/>
</dbReference>
<proteinExistence type="predicted"/>
<dbReference type="Pfam" id="PF13692">
    <property type="entry name" value="Glyco_trans_1_4"/>
    <property type="match status" value="1"/>
</dbReference>
<organism evidence="2 3">
    <name type="scientific">Rugamonas brunnea</name>
    <dbReference type="NCBI Taxonomy" id="2758569"/>
    <lineage>
        <taxon>Bacteria</taxon>
        <taxon>Pseudomonadati</taxon>
        <taxon>Pseudomonadota</taxon>
        <taxon>Betaproteobacteria</taxon>
        <taxon>Burkholderiales</taxon>
        <taxon>Oxalobacteraceae</taxon>
        <taxon>Telluria group</taxon>
        <taxon>Rugamonas</taxon>
    </lineage>
</organism>
<dbReference type="InterPro" id="IPR050194">
    <property type="entry name" value="Glycosyltransferase_grp1"/>
</dbReference>
<protein>
    <submittedName>
        <fullName evidence="2">Glycosyltransferase family 4 protein</fullName>
    </submittedName>
</protein>
<dbReference type="EMBL" id="JACEZT010000004">
    <property type="protein sequence ID" value="MBA5637140.1"/>
    <property type="molecule type" value="Genomic_DNA"/>
</dbReference>
<dbReference type="InterPro" id="IPR028098">
    <property type="entry name" value="Glyco_trans_4-like_N"/>
</dbReference>
<keyword evidence="3" id="KW-1185">Reference proteome</keyword>
<sequence>MIKQAPLRILQLVPEPLPSYRADVTVLFGKYLSRNGVACDIVGKAADDAPMPEQGFASVRRATARGRRWQREWDFLKLCLHSVRHARHSDYDVIQVRDMVSIGLATLLLARWKKIPFTYWVSFLMCDGRIERARAELAIRPRLYYYLALGKGLLEKQLFYKVLLPRAQHVFVQSEAMKAHMVARGIAPERLTAVPMGVDMETLRGSVPSAAPAAVAATAGTARPHPPTLAYLGTLDRSRQLPLVLDALALVRRRYPTARLLLIGSSPTPSDLDELRAHAARIGVSEAVTFTGWLPSAEAQALVADADAAVSYIPRGKLFDVSSPTKLLEYMALGIPAIGNDTPDQLQVLSASGAGWLTASTAEAIAEAFTAILDAPAAARQRAAGGRAWIEAHRSYRVIADALSQTYHAIARAAP</sequence>
<evidence type="ECO:0000313" key="3">
    <source>
        <dbReference type="Proteomes" id="UP000534388"/>
    </source>
</evidence>
<dbReference type="AlphaFoldDB" id="A0A7W2IBH2"/>
<name>A0A7W2IBH2_9BURK</name>
<reference evidence="2 3" key="1">
    <citation type="submission" date="2020-07" db="EMBL/GenBank/DDBJ databases">
        <title>Novel species isolated from subtropical streams in China.</title>
        <authorList>
            <person name="Lu H."/>
        </authorList>
    </citation>
    <scope>NUCLEOTIDE SEQUENCE [LARGE SCALE GENOMIC DNA]</scope>
    <source>
        <strain evidence="2 3">LX20W</strain>
    </source>
</reference>
<dbReference type="RefSeq" id="WP_182161450.1">
    <property type="nucleotide sequence ID" value="NZ_JACEZT010000004.1"/>
</dbReference>